<dbReference type="GO" id="GO:0050920">
    <property type="term" value="P:regulation of chemotaxis"/>
    <property type="evidence" value="ECO:0007669"/>
    <property type="project" value="InterPro"/>
</dbReference>
<accession>Q2RXX9</accession>
<evidence type="ECO:0000256" key="1">
    <source>
        <dbReference type="SAM" id="MobiDB-lite"/>
    </source>
</evidence>
<name>Q2RXX9_RHORT</name>
<dbReference type="GO" id="GO:0003824">
    <property type="term" value="F:catalytic activity"/>
    <property type="evidence" value="ECO:0007669"/>
    <property type="project" value="InterPro"/>
</dbReference>
<feature type="compositionally biased region" description="Pro residues" evidence="1">
    <location>
        <begin position="227"/>
        <end position="239"/>
    </location>
</feature>
<dbReference type="AlphaFoldDB" id="Q2RXX9"/>
<feature type="region of interest" description="Disordered" evidence="1">
    <location>
        <begin position="187"/>
        <end position="253"/>
    </location>
</feature>
<gene>
    <name evidence="2" type="ordered locus">Rru_A0211</name>
</gene>
<dbReference type="KEGG" id="rru:Rru_A0211"/>
<evidence type="ECO:0000313" key="3">
    <source>
        <dbReference type="Proteomes" id="UP000001929"/>
    </source>
</evidence>
<reference evidence="2 3" key="1">
    <citation type="journal article" date="2011" name="Stand. Genomic Sci.">
        <title>Complete genome sequence of Rhodospirillum rubrum type strain (S1).</title>
        <authorList>
            <person name="Munk A.C."/>
            <person name="Copeland A."/>
            <person name="Lucas S."/>
            <person name="Lapidus A."/>
            <person name="Del Rio T.G."/>
            <person name="Barry K."/>
            <person name="Detter J.C."/>
            <person name="Hammon N."/>
            <person name="Israni S."/>
            <person name="Pitluck S."/>
            <person name="Brettin T."/>
            <person name="Bruce D."/>
            <person name="Han C."/>
            <person name="Tapia R."/>
            <person name="Gilna P."/>
            <person name="Schmutz J."/>
            <person name="Larimer F."/>
            <person name="Land M."/>
            <person name="Kyrpides N.C."/>
            <person name="Mavromatis K."/>
            <person name="Richardson P."/>
            <person name="Rohde M."/>
            <person name="Goker M."/>
            <person name="Klenk H.P."/>
            <person name="Zhang Y."/>
            <person name="Roberts G.P."/>
            <person name="Reslewic S."/>
            <person name="Schwartz D.C."/>
        </authorList>
    </citation>
    <scope>NUCLEOTIDE SEQUENCE [LARGE SCALE GENOMIC DNA]</scope>
    <source>
        <strain evidence="3">ATCC 11170 / ATH 1.1.1 / DSM 467 / LMG 4362 / NCIMB 8255 / S1</strain>
    </source>
</reference>
<dbReference type="EMBL" id="CP000230">
    <property type="protein sequence ID" value="ABC21016.1"/>
    <property type="molecule type" value="Genomic_DNA"/>
</dbReference>
<evidence type="ECO:0000313" key="2">
    <source>
        <dbReference type="EMBL" id="ABC21016.1"/>
    </source>
</evidence>
<dbReference type="SUPFAM" id="SSF75708">
    <property type="entry name" value="Chemotaxis phosphatase CheZ"/>
    <property type="match status" value="1"/>
</dbReference>
<sequence length="253" mass="26815">MPDPSDLLILRREVMGLFEHIQKMRREIASIHRPGATNDRFSAMSDELDAIVESTETATNTIMEAAETLDMITSGLASTVADEEAARKLGQVPDLVGQIFEACSFQDITGQRITKVVNSLQFIESQVHKLITMWGPEQIAEENVDDTPAMPATAPTTKDDYDSFLHGPALNGQGATQAEIDAMLAGTPAPATASPPPSQPPSAPPPPPASEPAPPPPPAKGVAKSRPAPPPPAPKPLTPIVPLGQADIDKLFD</sequence>
<protein>
    <submittedName>
        <fullName evidence="2">Uncharacterized protein</fullName>
    </submittedName>
</protein>
<dbReference type="STRING" id="269796.Rru_A0211"/>
<dbReference type="PATRIC" id="fig|269796.9.peg.263"/>
<dbReference type="InterPro" id="IPR007439">
    <property type="entry name" value="Chemotax_Pase_CheZ"/>
</dbReference>
<dbReference type="PhylomeDB" id="Q2RXX9"/>
<dbReference type="Proteomes" id="UP000001929">
    <property type="component" value="Chromosome"/>
</dbReference>
<feature type="region of interest" description="Disordered" evidence="1">
    <location>
        <begin position="146"/>
        <end position="172"/>
    </location>
</feature>
<dbReference type="eggNOG" id="COG3143">
    <property type="taxonomic scope" value="Bacteria"/>
</dbReference>
<dbReference type="GO" id="GO:0009288">
    <property type="term" value="C:bacterial-type flagellum"/>
    <property type="evidence" value="ECO:0007669"/>
    <property type="project" value="InterPro"/>
</dbReference>
<dbReference type="HOGENOM" id="CLU_053644_2_0_5"/>
<dbReference type="RefSeq" id="WP_011387964.1">
    <property type="nucleotide sequence ID" value="NC_007643.1"/>
</dbReference>
<feature type="compositionally biased region" description="Pro residues" evidence="1">
    <location>
        <begin position="193"/>
        <end position="219"/>
    </location>
</feature>
<feature type="compositionally biased region" description="Low complexity" evidence="1">
    <location>
        <begin position="146"/>
        <end position="156"/>
    </location>
</feature>
<proteinExistence type="predicted"/>
<dbReference type="Pfam" id="PF04344">
    <property type="entry name" value="CheZ"/>
    <property type="match status" value="1"/>
</dbReference>
<dbReference type="EnsemblBacteria" id="ABC21016">
    <property type="protein sequence ID" value="ABC21016"/>
    <property type="gene ID" value="Rru_A0211"/>
</dbReference>
<organism evidence="2 3">
    <name type="scientific">Rhodospirillum rubrum (strain ATCC 11170 / ATH 1.1.1 / DSM 467 / LMG 4362 / NCIMB 8255 / S1)</name>
    <dbReference type="NCBI Taxonomy" id="269796"/>
    <lineage>
        <taxon>Bacteria</taxon>
        <taxon>Pseudomonadati</taxon>
        <taxon>Pseudomonadota</taxon>
        <taxon>Alphaproteobacteria</taxon>
        <taxon>Rhodospirillales</taxon>
        <taxon>Rhodospirillaceae</taxon>
        <taxon>Rhodospirillum</taxon>
    </lineage>
</organism>
<dbReference type="Gene3D" id="1.10.287.500">
    <property type="entry name" value="Helix hairpin bin"/>
    <property type="match status" value="1"/>
</dbReference>
<keyword evidence="3" id="KW-1185">Reference proteome</keyword>